<feature type="transmembrane region" description="Helical" evidence="1">
    <location>
        <begin position="240"/>
        <end position="271"/>
    </location>
</feature>
<sequence>MSAGVLLVVVVVVAYLATHVAYDWVARRFLVVSGAEYLVLGLLLGPQASGVIPADVVKGFAPLAALAVGWMGVLVGMQFHLPTLVRVPGLTFRLAFAEALATLAAVSGATFVLVRPLFALTSAQAVVPAVALGAIACASTPAGLELAARMLDERASARDLGRGGARLLRQLRHSVAIDALVAIVAIGLIACVAHPAVAGLSRQPTTTEWAAITLGIGVGGGVLFHLFLGGEREPDRLFVALAGAVILASGAATFLRLSPLLACIIVGAILVNTSSSRVAIASALRAGERPLYYVLLIFAGMSWKASTQAAWFAPVLAFLVVRTAMKVGAPAAATWWNDALPTLGGRWGRALLGQGGLAIALAFDYLLRRDVPLPNVVFTTAAVSVLLTEFAAVRLVRAAIGPVAEPAR</sequence>
<keyword evidence="1" id="KW-0472">Membrane</keyword>
<dbReference type="RefSeq" id="WP_025410898.1">
    <property type="nucleotide sequence ID" value="NZ_CP007128.1"/>
</dbReference>
<dbReference type="InterPro" id="IPR038770">
    <property type="entry name" value="Na+/solute_symporter_sf"/>
</dbReference>
<dbReference type="eggNOG" id="COG0025">
    <property type="taxonomic scope" value="Bacteria"/>
</dbReference>
<evidence type="ECO:0008006" key="4">
    <source>
        <dbReference type="Google" id="ProtNLM"/>
    </source>
</evidence>
<feature type="transmembrane region" description="Helical" evidence="1">
    <location>
        <begin position="94"/>
        <end position="114"/>
    </location>
</feature>
<evidence type="ECO:0000313" key="2">
    <source>
        <dbReference type="EMBL" id="AHG89397.1"/>
    </source>
</evidence>
<feature type="transmembrane region" description="Helical" evidence="1">
    <location>
        <begin position="209"/>
        <end position="228"/>
    </location>
</feature>
<feature type="transmembrane region" description="Helical" evidence="1">
    <location>
        <begin position="37"/>
        <end position="54"/>
    </location>
</feature>
<organism evidence="2 3">
    <name type="scientific">Gemmatirosa kalamazoonensis</name>
    <dbReference type="NCBI Taxonomy" id="861299"/>
    <lineage>
        <taxon>Bacteria</taxon>
        <taxon>Pseudomonadati</taxon>
        <taxon>Gemmatimonadota</taxon>
        <taxon>Gemmatimonadia</taxon>
        <taxon>Gemmatimonadales</taxon>
        <taxon>Gemmatimonadaceae</taxon>
        <taxon>Gemmatirosa</taxon>
    </lineage>
</organism>
<gene>
    <name evidence="2" type="ORF">J421_1860</name>
</gene>
<feature type="transmembrane region" description="Helical" evidence="1">
    <location>
        <begin position="126"/>
        <end position="148"/>
    </location>
</feature>
<dbReference type="KEGG" id="gba:J421_1860"/>
<keyword evidence="1" id="KW-0812">Transmembrane</keyword>
<dbReference type="Gene3D" id="1.20.1530.20">
    <property type="match status" value="1"/>
</dbReference>
<dbReference type="PANTHER" id="PTHR43021">
    <property type="entry name" value="NA(+)/H(+) ANTIPORTER-RELATED"/>
    <property type="match status" value="1"/>
</dbReference>
<accession>W0RG34</accession>
<dbReference type="AlphaFoldDB" id="W0RG34"/>
<evidence type="ECO:0000313" key="3">
    <source>
        <dbReference type="Proteomes" id="UP000019151"/>
    </source>
</evidence>
<dbReference type="EMBL" id="CP007128">
    <property type="protein sequence ID" value="AHG89397.1"/>
    <property type="molecule type" value="Genomic_DNA"/>
</dbReference>
<protein>
    <recommendedName>
        <fullName evidence="4">Sodium/hydrogen exchanger</fullName>
    </recommendedName>
</protein>
<dbReference type="InParanoid" id="W0RG34"/>
<reference evidence="2 3" key="1">
    <citation type="journal article" date="2014" name="Genome Announc.">
        <title>Genome Sequence and Methylome of Soil Bacterium Gemmatirosa kalamazoonensis KBS708T, a Member of the Rarely Cultivated Gemmatimonadetes Phylum.</title>
        <authorList>
            <person name="Debruyn J.M."/>
            <person name="Radosevich M."/>
            <person name="Wommack K.E."/>
            <person name="Polson S.W."/>
            <person name="Hauser L.J."/>
            <person name="Fawaz M.N."/>
            <person name="Korlach J."/>
            <person name="Tsai Y.C."/>
        </authorList>
    </citation>
    <scope>NUCLEOTIDE SEQUENCE [LARGE SCALE GENOMIC DNA]</scope>
    <source>
        <strain evidence="2 3">KBS708</strain>
    </source>
</reference>
<name>W0RG34_9BACT</name>
<evidence type="ECO:0000256" key="1">
    <source>
        <dbReference type="SAM" id="Phobius"/>
    </source>
</evidence>
<feature type="transmembrane region" description="Helical" evidence="1">
    <location>
        <begin position="175"/>
        <end position="197"/>
    </location>
</feature>
<dbReference type="PANTHER" id="PTHR43021:SF2">
    <property type="entry name" value="CATION_H+ EXCHANGER DOMAIN-CONTAINING PROTEIN"/>
    <property type="match status" value="1"/>
</dbReference>
<feature type="transmembrane region" description="Helical" evidence="1">
    <location>
        <begin position="60"/>
        <end position="82"/>
    </location>
</feature>
<feature type="transmembrane region" description="Helical" evidence="1">
    <location>
        <begin position="291"/>
        <end position="321"/>
    </location>
</feature>
<dbReference type="HOGENOM" id="CLU_673970_0_0_0"/>
<keyword evidence="3" id="KW-1185">Reference proteome</keyword>
<proteinExistence type="predicted"/>
<keyword evidence="1" id="KW-1133">Transmembrane helix</keyword>
<dbReference type="STRING" id="861299.J421_1860"/>
<dbReference type="Proteomes" id="UP000019151">
    <property type="component" value="Chromosome"/>
</dbReference>
<feature type="transmembrane region" description="Helical" evidence="1">
    <location>
        <begin position="6"/>
        <end position="25"/>
    </location>
</feature>
<dbReference type="OrthoDB" id="9778229at2"/>